<dbReference type="Proteomes" id="UP000006882">
    <property type="component" value="Chromosome G6"/>
</dbReference>
<keyword evidence="5" id="KW-1185">Reference proteome</keyword>
<dbReference type="PROSITE" id="PS51375">
    <property type="entry name" value="PPR"/>
    <property type="match status" value="2"/>
</dbReference>
<organism evidence="4 5">
    <name type="scientific">Prunus persica</name>
    <name type="common">Peach</name>
    <name type="synonym">Amygdalus persica</name>
    <dbReference type="NCBI Taxonomy" id="3760"/>
    <lineage>
        <taxon>Eukaryota</taxon>
        <taxon>Viridiplantae</taxon>
        <taxon>Streptophyta</taxon>
        <taxon>Embryophyta</taxon>
        <taxon>Tracheophyta</taxon>
        <taxon>Spermatophyta</taxon>
        <taxon>Magnoliopsida</taxon>
        <taxon>eudicotyledons</taxon>
        <taxon>Gunneridae</taxon>
        <taxon>Pentapetalae</taxon>
        <taxon>rosids</taxon>
        <taxon>fabids</taxon>
        <taxon>Rosales</taxon>
        <taxon>Rosaceae</taxon>
        <taxon>Amygdaloideae</taxon>
        <taxon>Amygdaleae</taxon>
        <taxon>Prunus</taxon>
    </lineage>
</organism>
<dbReference type="STRING" id="3760.A0A251NVE1"/>
<dbReference type="Pfam" id="PF13041">
    <property type="entry name" value="PPR_2"/>
    <property type="match status" value="1"/>
</dbReference>
<proteinExistence type="predicted"/>
<evidence type="ECO:0000256" key="1">
    <source>
        <dbReference type="ARBA" id="ARBA00022737"/>
    </source>
</evidence>
<dbReference type="Pfam" id="PF01535">
    <property type="entry name" value="PPR"/>
    <property type="match status" value="2"/>
</dbReference>
<dbReference type="InterPro" id="IPR002885">
    <property type="entry name" value="PPR_rpt"/>
</dbReference>
<reference evidence="4 5" key="1">
    <citation type="journal article" date="2013" name="Nat. Genet.">
        <title>The high-quality draft genome of peach (Prunus persica) identifies unique patterns of genetic diversity, domestication and genome evolution.</title>
        <authorList>
            <consortium name="International Peach Genome Initiative"/>
            <person name="Verde I."/>
            <person name="Abbott A.G."/>
            <person name="Scalabrin S."/>
            <person name="Jung S."/>
            <person name="Shu S."/>
            <person name="Marroni F."/>
            <person name="Zhebentyayeva T."/>
            <person name="Dettori M.T."/>
            <person name="Grimwood J."/>
            <person name="Cattonaro F."/>
            <person name="Zuccolo A."/>
            <person name="Rossini L."/>
            <person name="Jenkins J."/>
            <person name="Vendramin E."/>
            <person name="Meisel L.A."/>
            <person name="Decroocq V."/>
            <person name="Sosinski B."/>
            <person name="Prochnik S."/>
            <person name="Mitros T."/>
            <person name="Policriti A."/>
            <person name="Cipriani G."/>
            <person name="Dondini L."/>
            <person name="Ficklin S."/>
            <person name="Goodstein D.M."/>
            <person name="Xuan P."/>
            <person name="Del Fabbro C."/>
            <person name="Aramini V."/>
            <person name="Copetti D."/>
            <person name="Gonzalez S."/>
            <person name="Horner D.S."/>
            <person name="Falchi R."/>
            <person name="Lucas S."/>
            <person name="Mica E."/>
            <person name="Maldonado J."/>
            <person name="Lazzari B."/>
            <person name="Bielenberg D."/>
            <person name="Pirona R."/>
            <person name="Miculan M."/>
            <person name="Barakat A."/>
            <person name="Testolin R."/>
            <person name="Stella A."/>
            <person name="Tartarini S."/>
            <person name="Tonutti P."/>
            <person name="Arus P."/>
            <person name="Orellana A."/>
            <person name="Wells C."/>
            <person name="Main D."/>
            <person name="Vizzotto G."/>
            <person name="Silva H."/>
            <person name="Salamini F."/>
            <person name="Schmutz J."/>
            <person name="Morgante M."/>
            <person name="Rokhsar D.S."/>
        </authorList>
    </citation>
    <scope>NUCLEOTIDE SEQUENCE [LARGE SCALE GENOMIC DNA]</scope>
    <source>
        <strain evidence="5">cv. Nemared</strain>
    </source>
</reference>
<dbReference type="PANTHER" id="PTHR46935:SF2">
    <property type="entry name" value="PENTACOTRIPEPTIDE-REPEAT REGION OF PRORP DOMAIN-CONTAINING PROTEIN"/>
    <property type="match status" value="1"/>
</dbReference>
<feature type="repeat" description="PPR" evidence="2">
    <location>
        <begin position="385"/>
        <end position="419"/>
    </location>
</feature>
<name>A0A251NVE1_PRUPE</name>
<dbReference type="GO" id="GO:0009507">
    <property type="term" value="C:chloroplast"/>
    <property type="evidence" value="ECO:0000318"/>
    <property type="project" value="GO_Central"/>
</dbReference>
<dbReference type="NCBIfam" id="TIGR00756">
    <property type="entry name" value="PPR"/>
    <property type="match status" value="1"/>
</dbReference>
<dbReference type="AlphaFoldDB" id="A0A251NVE1"/>
<dbReference type="Gene3D" id="1.25.40.10">
    <property type="entry name" value="Tetratricopeptide repeat domain"/>
    <property type="match status" value="4"/>
</dbReference>
<accession>A0A251NVE1</accession>
<dbReference type="InterPro" id="IPR011990">
    <property type="entry name" value="TPR-like_helical_dom_sf"/>
</dbReference>
<keyword evidence="1" id="KW-0677">Repeat</keyword>
<dbReference type="InterPro" id="IPR044645">
    <property type="entry name" value="DG1/EMB2279-like"/>
</dbReference>
<protein>
    <recommendedName>
        <fullName evidence="6">Pentacotripeptide-repeat region of PRORP domain-containing protein</fullName>
    </recommendedName>
</protein>
<evidence type="ECO:0008006" key="6">
    <source>
        <dbReference type="Google" id="ProtNLM"/>
    </source>
</evidence>
<evidence type="ECO:0000313" key="5">
    <source>
        <dbReference type="Proteomes" id="UP000006882"/>
    </source>
</evidence>
<gene>
    <name evidence="4" type="ORF">PRUPE_6G219900</name>
</gene>
<dbReference type="FunFam" id="1.25.40.10:FF:001552">
    <property type="entry name" value="Predicted protein"/>
    <property type="match status" value="1"/>
</dbReference>
<feature type="region of interest" description="Disordered" evidence="3">
    <location>
        <begin position="1"/>
        <end position="36"/>
    </location>
</feature>
<dbReference type="Pfam" id="PF13812">
    <property type="entry name" value="PPR_3"/>
    <property type="match status" value="1"/>
</dbReference>
<feature type="repeat" description="PPR" evidence="2">
    <location>
        <begin position="350"/>
        <end position="384"/>
    </location>
</feature>
<feature type="region of interest" description="Disordered" evidence="3">
    <location>
        <begin position="734"/>
        <end position="788"/>
    </location>
</feature>
<dbReference type="PANTHER" id="PTHR46935">
    <property type="entry name" value="OS01G0674700 PROTEIN"/>
    <property type="match status" value="1"/>
</dbReference>
<dbReference type="Gramene" id="ONI02750">
    <property type="protein sequence ID" value="ONI02750"/>
    <property type="gene ID" value="PRUPE_6G219900"/>
</dbReference>
<evidence type="ECO:0000256" key="3">
    <source>
        <dbReference type="SAM" id="MobiDB-lite"/>
    </source>
</evidence>
<evidence type="ECO:0000256" key="2">
    <source>
        <dbReference type="PROSITE-ProRule" id="PRU00708"/>
    </source>
</evidence>
<dbReference type="GO" id="GO:0009658">
    <property type="term" value="P:chloroplast organization"/>
    <property type="evidence" value="ECO:0000318"/>
    <property type="project" value="GO_Central"/>
</dbReference>
<evidence type="ECO:0000313" key="4">
    <source>
        <dbReference type="EMBL" id="ONI02750.1"/>
    </source>
</evidence>
<sequence length="880" mass="99787">MEALQGSLPQLPHTKFEPDTDKIKRRLNNGGVYPTPKIVHTIRKKEIQKHNRKLNRLAKADPSSPPLSQSQKQALADETHFQTLKREYRDFTKAVKAKTGDGESMVGRPWEGIERIGFRELASTSAEYGGEKLKKEELKALREMFEARKLEDLKWVLDDDIELKEDWMDGENRVWDPAKRRRRGEGEVIQFLVDRLSATEFSMKDWKLSKMMKQSGLQFTEGQMLKILGGLGAKGCWKHSLAVVEWVYNDKGNKHCKSRFVYTKLLAILGKARRPQEALHIFNLMLVMSCSFGDFHIYPDAAAYHSITVTLGQTGLLKELLKIIESMRQRPFRSNKNMFPKNWDPVVEPDVIVYNALLNACTQSHQWKGVSWVFNQLRKSGLKPNGATYGLAMEVMLQSGKYDLVHELFRKMKNSGEAPKALNYKVLVRAFWCEGKVNEAVEAVRDMEQRGVVGTGSVYYELACCLCNNGRWQDALVEVEKMKNVSNTKPLEVTFTGMITSSMEGGHIDSCISIFKHMKNRCAPNIGTINTMLKVFGRSDMFFKAKELFEEIKTVRAESDFSLEGGGTLVVPDQYTYTSMLKASASALQWEYFEYVYKEMALSGYQVDQTKHASLLVKASRSGKFYLLEHAFDTSLEAGEIPHPLIFTEMVFQATAQHDYKRAVTLVNAMAYAPFQVSERQWTDLFEKNGDTITQDGLEKLLDALHNCDVVSEATVLNLSRSLLRLCRSYRSRGLSSSAPFGSGATETSSLDGDNEEIYGNGIMPNHSLESIDGSHNPRREPLDKSTNVPLDAFSVNHASTRRDVDEVTRTVSRSSEYISDEDGEYSTEIDKEIEALIYKDVDDSHDSDLPSAPEILKVWKERRKEARDSLPLSTWAEVN</sequence>
<dbReference type="EMBL" id="CM007656">
    <property type="protein sequence ID" value="ONI02750.1"/>
    <property type="molecule type" value="Genomic_DNA"/>
</dbReference>